<dbReference type="InterPro" id="IPR006091">
    <property type="entry name" value="Acyl-CoA_Oxase/DH_mid-dom"/>
</dbReference>
<dbReference type="Pfam" id="PF02771">
    <property type="entry name" value="Acyl-CoA_dh_N"/>
    <property type="match status" value="1"/>
</dbReference>
<evidence type="ECO:0000256" key="3">
    <source>
        <dbReference type="ARBA" id="ARBA00022630"/>
    </source>
</evidence>
<evidence type="ECO:0000256" key="2">
    <source>
        <dbReference type="ARBA" id="ARBA00009347"/>
    </source>
</evidence>
<keyword evidence="4 6" id="KW-0274">FAD</keyword>
<dbReference type="Pfam" id="PF02770">
    <property type="entry name" value="Acyl-CoA_dh_M"/>
    <property type="match status" value="1"/>
</dbReference>
<evidence type="ECO:0000259" key="7">
    <source>
        <dbReference type="Pfam" id="PF00441"/>
    </source>
</evidence>
<evidence type="ECO:0000256" key="6">
    <source>
        <dbReference type="RuleBase" id="RU362125"/>
    </source>
</evidence>
<reference evidence="10 11" key="1">
    <citation type="journal article" date="2019" name="Int. J. Syst. Evol. Microbiol.">
        <title>The Global Catalogue of Microorganisms (GCM) 10K type strain sequencing project: providing services to taxonomists for standard genome sequencing and annotation.</title>
        <authorList>
            <consortium name="The Broad Institute Genomics Platform"/>
            <consortium name="The Broad Institute Genome Sequencing Center for Infectious Disease"/>
            <person name="Wu L."/>
            <person name="Ma J."/>
        </authorList>
    </citation>
    <scope>NUCLEOTIDE SEQUENCE [LARGE SCALE GENOMIC DNA]</scope>
    <source>
        <strain evidence="10 11">JCM 11756</strain>
    </source>
</reference>
<dbReference type="Pfam" id="PF00441">
    <property type="entry name" value="Acyl-CoA_dh_1"/>
    <property type="match status" value="1"/>
</dbReference>
<dbReference type="SUPFAM" id="SSF56645">
    <property type="entry name" value="Acyl-CoA dehydrogenase NM domain-like"/>
    <property type="match status" value="1"/>
</dbReference>
<proteinExistence type="inferred from homology"/>
<protein>
    <submittedName>
        <fullName evidence="10">Acyl-CoA dehydrogenase family protein</fullName>
    </submittedName>
</protein>
<dbReference type="InterPro" id="IPR013786">
    <property type="entry name" value="AcylCoA_DH/ox_N"/>
</dbReference>
<dbReference type="CDD" id="cd00567">
    <property type="entry name" value="ACAD"/>
    <property type="match status" value="1"/>
</dbReference>
<comment type="caution">
    <text evidence="10">The sequence shown here is derived from an EMBL/GenBank/DDBJ whole genome shotgun (WGS) entry which is preliminary data.</text>
</comment>
<dbReference type="SUPFAM" id="SSF47203">
    <property type="entry name" value="Acyl-CoA dehydrogenase C-terminal domain-like"/>
    <property type="match status" value="1"/>
</dbReference>
<dbReference type="InterPro" id="IPR037069">
    <property type="entry name" value="AcylCoA_DH/ox_N_sf"/>
</dbReference>
<dbReference type="PANTHER" id="PTHR48083">
    <property type="entry name" value="MEDIUM-CHAIN SPECIFIC ACYL-COA DEHYDROGENASE, MITOCHONDRIAL-RELATED"/>
    <property type="match status" value="1"/>
</dbReference>
<evidence type="ECO:0000256" key="4">
    <source>
        <dbReference type="ARBA" id="ARBA00022827"/>
    </source>
</evidence>
<dbReference type="RefSeq" id="WP_344016775.1">
    <property type="nucleotide sequence ID" value="NZ_BAAAIZ010000151.1"/>
</dbReference>
<evidence type="ECO:0000313" key="10">
    <source>
        <dbReference type="EMBL" id="GAA1436284.1"/>
    </source>
</evidence>
<dbReference type="InterPro" id="IPR036250">
    <property type="entry name" value="AcylCo_DH-like_C"/>
</dbReference>
<dbReference type="InterPro" id="IPR050741">
    <property type="entry name" value="Acyl-CoA_dehydrogenase"/>
</dbReference>
<evidence type="ECO:0000259" key="9">
    <source>
        <dbReference type="Pfam" id="PF02771"/>
    </source>
</evidence>
<dbReference type="EMBL" id="BAAAIZ010000151">
    <property type="protein sequence ID" value="GAA1436284.1"/>
    <property type="molecule type" value="Genomic_DNA"/>
</dbReference>
<feature type="domain" description="Acyl-CoA dehydrogenase/oxidase C-terminal" evidence="7">
    <location>
        <begin position="233"/>
        <end position="375"/>
    </location>
</feature>
<dbReference type="Gene3D" id="2.40.110.10">
    <property type="entry name" value="Butyryl-CoA Dehydrogenase, subunit A, domain 2"/>
    <property type="match status" value="1"/>
</dbReference>
<keyword evidence="5 6" id="KW-0560">Oxidoreductase</keyword>
<dbReference type="PIRSF" id="PIRSF016578">
    <property type="entry name" value="HsaA"/>
    <property type="match status" value="1"/>
</dbReference>
<dbReference type="PANTHER" id="PTHR48083:SF1">
    <property type="entry name" value="DEHYDROGENASE, PUTATIVE (AFU_ORTHOLOGUE AFUA_7G06510)-RELATED"/>
    <property type="match status" value="1"/>
</dbReference>
<evidence type="ECO:0000259" key="8">
    <source>
        <dbReference type="Pfam" id="PF02770"/>
    </source>
</evidence>
<evidence type="ECO:0000256" key="5">
    <source>
        <dbReference type="ARBA" id="ARBA00023002"/>
    </source>
</evidence>
<dbReference type="InterPro" id="IPR009075">
    <property type="entry name" value="AcylCo_DH/oxidase_C"/>
</dbReference>
<feature type="domain" description="Acyl-CoA oxidase/dehydrogenase middle" evidence="8">
    <location>
        <begin position="122"/>
        <end position="219"/>
    </location>
</feature>
<keyword evidence="3 6" id="KW-0285">Flavoprotein</keyword>
<comment type="cofactor">
    <cofactor evidence="1 6">
        <name>FAD</name>
        <dbReference type="ChEBI" id="CHEBI:57692"/>
    </cofactor>
</comment>
<feature type="domain" description="Acyl-CoA dehydrogenase/oxidase N-terminal" evidence="9">
    <location>
        <begin position="7"/>
        <end position="117"/>
    </location>
</feature>
<dbReference type="Proteomes" id="UP001500973">
    <property type="component" value="Unassembled WGS sequence"/>
</dbReference>
<dbReference type="Gene3D" id="1.10.540.10">
    <property type="entry name" value="Acyl-CoA dehydrogenase/oxidase, N-terminal domain"/>
    <property type="match status" value="1"/>
</dbReference>
<sequence>MTTHIESDEHKALREAVAAFGKRYGRDYFTRTVAEGRHPAELWQDAAKLGYLGVNLPEEYGGGGGGIAELSLVLEELGAAGSPLLMLIVSPAICGTVIARFGTEQQKRDWLPGLADGTRIMAFGITEPDAGSNSHRITTTARRDPGSGDWILTGRKVFVSGVDFADATLIVGRTEDARTGRLKPCLFIVPRETPGFQRRPIDMELNAAEKQFELVLDDVRLPADALVGDEDAGLLQLFAGLNPERIMTAAFAIGMGRYALGRAVEYARERTVWKTPIGAHQAIAHPLAQAHIELELARLMMQKAAHLYDAGDDVGAGEAANMAKYAAAEACVHAVDQAVHTLGGNGLTREFGLASMVTAARVSRIAPVSREMILNYVSHQTLGLPKSY</sequence>
<dbReference type="InterPro" id="IPR009100">
    <property type="entry name" value="AcylCoA_DH/oxidase_NM_dom_sf"/>
</dbReference>
<keyword evidence="11" id="KW-1185">Reference proteome</keyword>
<gene>
    <name evidence="10" type="ORF">GCM10009601_63340</name>
</gene>
<evidence type="ECO:0000313" key="11">
    <source>
        <dbReference type="Proteomes" id="UP001500973"/>
    </source>
</evidence>
<organism evidence="10 11">
    <name type="scientific">Streptomyces thermospinosisporus</name>
    <dbReference type="NCBI Taxonomy" id="161482"/>
    <lineage>
        <taxon>Bacteria</taxon>
        <taxon>Bacillati</taxon>
        <taxon>Actinomycetota</taxon>
        <taxon>Actinomycetes</taxon>
        <taxon>Kitasatosporales</taxon>
        <taxon>Streptomycetaceae</taxon>
        <taxon>Streptomyces</taxon>
    </lineage>
</organism>
<dbReference type="Gene3D" id="1.20.140.10">
    <property type="entry name" value="Butyryl-CoA Dehydrogenase, subunit A, domain 3"/>
    <property type="match status" value="1"/>
</dbReference>
<comment type="similarity">
    <text evidence="2 6">Belongs to the acyl-CoA dehydrogenase family.</text>
</comment>
<accession>A0ABN1Z808</accession>
<name>A0ABN1Z808_9ACTN</name>
<evidence type="ECO:0000256" key="1">
    <source>
        <dbReference type="ARBA" id="ARBA00001974"/>
    </source>
</evidence>
<dbReference type="InterPro" id="IPR046373">
    <property type="entry name" value="Acyl-CoA_Oxase/DH_mid-dom_sf"/>
</dbReference>